<gene>
    <name evidence="2" type="ORF">MIZ01_1592</name>
</gene>
<feature type="signal peptide" evidence="1">
    <location>
        <begin position="1"/>
        <end position="19"/>
    </location>
</feature>
<organism evidence="2 3">
    <name type="scientific">Sideroxyarcus emersonii</name>
    <dbReference type="NCBI Taxonomy" id="2764705"/>
    <lineage>
        <taxon>Bacteria</taxon>
        <taxon>Pseudomonadati</taxon>
        <taxon>Pseudomonadota</taxon>
        <taxon>Betaproteobacteria</taxon>
        <taxon>Nitrosomonadales</taxon>
        <taxon>Gallionellaceae</taxon>
        <taxon>Sideroxyarcus</taxon>
    </lineage>
</organism>
<protein>
    <submittedName>
        <fullName evidence="2">Uncharacterized protein</fullName>
    </submittedName>
</protein>
<feature type="chain" id="PRO_5042999176" evidence="1">
    <location>
        <begin position="20"/>
        <end position="181"/>
    </location>
</feature>
<dbReference type="EMBL" id="AP023423">
    <property type="protein sequence ID" value="BCK87796.1"/>
    <property type="molecule type" value="Genomic_DNA"/>
</dbReference>
<name>A0AAN1XAP4_9PROT</name>
<sequence length="181" mass="20248">MNKLLMILLALLVSQSALAFDQFYDRKTPTGTDRICMDPKNNGGDPAVNSMKYLDFLVIFKQSDDDGSYTQRLENIRQLVGRRQAAIEARRAGGSAQTVLLPYQKMDGVWEVQIIGNGLEAGITGSIQTASSFYFKFAGDGVMLVTTEPPTRFSCWNFVHTEEEAEAMKRFGPHQQKNKLD</sequence>
<evidence type="ECO:0000256" key="1">
    <source>
        <dbReference type="SAM" id="SignalP"/>
    </source>
</evidence>
<reference evidence="2 3" key="1">
    <citation type="journal article" date="2022" name="Int. J. Syst. Evol. Microbiol.">
        <title>&lt;i&gt;Sideroxyarcus emersonii&lt;/i&gt; gen. nov. sp. nov., a neutrophilic, microaerobic iron- and thiosulfate-oxidizing bacterium isolated from iron-rich wetland sediment.</title>
        <authorList>
            <person name="Kato S."/>
            <person name="Itoh T."/>
            <person name="Iino T."/>
            <person name="Ohkuma M."/>
        </authorList>
    </citation>
    <scope>NUCLEOTIDE SEQUENCE [LARGE SCALE GENOMIC DNA]</scope>
    <source>
        <strain evidence="2 3">MIZ01</strain>
    </source>
</reference>
<dbReference type="Proteomes" id="UP001320326">
    <property type="component" value="Chromosome"/>
</dbReference>
<keyword evidence="1" id="KW-0732">Signal</keyword>
<dbReference type="AlphaFoldDB" id="A0AAN1XAP4"/>
<proteinExistence type="predicted"/>
<dbReference type="RefSeq" id="WP_237246359.1">
    <property type="nucleotide sequence ID" value="NZ_AP023423.1"/>
</dbReference>
<keyword evidence="3" id="KW-1185">Reference proteome</keyword>
<accession>A0AAN1XAP4</accession>
<evidence type="ECO:0000313" key="3">
    <source>
        <dbReference type="Proteomes" id="UP001320326"/>
    </source>
</evidence>
<evidence type="ECO:0000313" key="2">
    <source>
        <dbReference type="EMBL" id="BCK87796.1"/>
    </source>
</evidence>
<dbReference type="KEGG" id="seme:MIZ01_1592"/>